<dbReference type="Proteomes" id="UP000282433">
    <property type="component" value="Chromosome"/>
</dbReference>
<dbReference type="GO" id="GO:0052621">
    <property type="term" value="F:diguanylate cyclase activity"/>
    <property type="evidence" value="ECO:0007669"/>
    <property type="project" value="UniProtKB-EC"/>
</dbReference>
<accession>A0A3S4I2E6</accession>
<feature type="domain" description="GGDEF" evidence="6">
    <location>
        <begin position="1"/>
        <end position="127"/>
    </location>
</feature>
<protein>
    <recommendedName>
        <fullName evidence="3">diguanylate cyclase</fullName>
        <ecNumber evidence="3">2.7.7.65</ecNumber>
    </recommendedName>
</protein>
<evidence type="ECO:0000256" key="4">
    <source>
        <dbReference type="ARBA" id="ARBA00023134"/>
    </source>
</evidence>
<dbReference type="Gene3D" id="3.30.70.270">
    <property type="match status" value="1"/>
</dbReference>
<keyword evidence="7" id="KW-0548">Nucleotidyltransferase</keyword>
<dbReference type="Pfam" id="PF00990">
    <property type="entry name" value="GGDEF"/>
    <property type="match status" value="1"/>
</dbReference>
<dbReference type="InterPro" id="IPR050469">
    <property type="entry name" value="Diguanylate_Cyclase"/>
</dbReference>
<dbReference type="GO" id="GO:0043709">
    <property type="term" value="P:cell adhesion involved in single-species biofilm formation"/>
    <property type="evidence" value="ECO:0007669"/>
    <property type="project" value="TreeGrafter"/>
</dbReference>
<evidence type="ECO:0000313" key="7">
    <source>
        <dbReference type="EMBL" id="VEB08415.1"/>
    </source>
</evidence>
<dbReference type="GO" id="GO:0005886">
    <property type="term" value="C:plasma membrane"/>
    <property type="evidence" value="ECO:0007669"/>
    <property type="project" value="TreeGrafter"/>
</dbReference>
<dbReference type="InterPro" id="IPR000160">
    <property type="entry name" value="GGDEF_dom"/>
</dbReference>
<sequence>MLISDLDHFKRINDSYGHVAGDKVIQFAASVLESHSRVDDAAARIGVRNLLCCWSTPVKKKRKRFAERIRLAVSAGESHLPERMTISMGVYTIYDNSVTAEACVQRADEAMYEAKNNGRNQVIVWHQQGR</sequence>
<dbReference type="CDD" id="cd01949">
    <property type="entry name" value="GGDEF"/>
    <property type="match status" value="1"/>
</dbReference>
<keyword evidence="7" id="KW-0808">Transferase</keyword>
<dbReference type="PROSITE" id="PS50887">
    <property type="entry name" value="GGDEF"/>
    <property type="match status" value="1"/>
</dbReference>
<dbReference type="GO" id="GO:1902201">
    <property type="term" value="P:negative regulation of bacterial-type flagellum-dependent cell motility"/>
    <property type="evidence" value="ECO:0007669"/>
    <property type="project" value="TreeGrafter"/>
</dbReference>
<dbReference type="EC" id="2.7.7.65" evidence="3"/>
<comment type="pathway">
    <text evidence="2">Purine metabolism; 3',5'-cyclic di-GMP biosynthesis.</text>
</comment>
<name>A0A3S4I2E6_KLEPN</name>
<dbReference type="GO" id="GO:0005525">
    <property type="term" value="F:GTP binding"/>
    <property type="evidence" value="ECO:0007669"/>
    <property type="project" value="UniProtKB-KW"/>
</dbReference>
<dbReference type="InterPro" id="IPR029787">
    <property type="entry name" value="Nucleotide_cyclase"/>
</dbReference>
<dbReference type="AlphaFoldDB" id="A0A3S4I2E6"/>
<dbReference type="NCBIfam" id="TIGR00254">
    <property type="entry name" value="GGDEF"/>
    <property type="match status" value="1"/>
</dbReference>
<keyword evidence="4" id="KW-0342">GTP-binding</keyword>
<dbReference type="PANTHER" id="PTHR45138">
    <property type="entry name" value="REGULATORY COMPONENTS OF SENSORY TRANSDUCTION SYSTEM"/>
    <property type="match status" value="1"/>
</dbReference>
<comment type="catalytic activity">
    <reaction evidence="5">
        <text>2 GTP = 3',3'-c-di-GMP + 2 diphosphate</text>
        <dbReference type="Rhea" id="RHEA:24898"/>
        <dbReference type="ChEBI" id="CHEBI:33019"/>
        <dbReference type="ChEBI" id="CHEBI:37565"/>
        <dbReference type="ChEBI" id="CHEBI:58805"/>
        <dbReference type="EC" id="2.7.7.65"/>
    </reaction>
</comment>
<evidence type="ECO:0000256" key="2">
    <source>
        <dbReference type="ARBA" id="ARBA00004665"/>
    </source>
</evidence>
<gene>
    <name evidence="7" type="primary">ycdT_2</name>
    <name evidence="7" type="ORF">NCTC13635_07535</name>
</gene>
<dbReference type="SMART" id="SM00267">
    <property type="entry name" value="GGDEF"/>
    <property type="match status" value="1"/>
</dbReference>
<dbReference type="InterPro" id="IPR043128">
    <property type="entry name" value="Rev_trsase/Diguanyl_cyclase"/>
</dbReference>
<evidence type="ECO:0000256" key="1">
    <source>
        <dbReference type="ARBA" id="ARBA00001946"/>
    </source>
</evidence>
<keyword evidence="4" id="KW-0547">Nucleotide-binding</keyword>
<reference evidence="7 8" key="1">
    <citation type="submission" date="2018-12" db="EMBL/GenBank/DDBJ databases">
        <authorList>
            <consortium name="Pathogen Informatics"/>
        </authorList>
    </citation>
    <scope>NUCLEOTIDE SEQUENCE [LARGE SCALE GENOMIC DNA]</scope>
    <source>
        <strain evidence="7 8">NCTC13635</strain>
    </source>
</reference>
<organism evidence="7 8">
    <name type="scientific">Klebsiella pneumoniae</name>
    <dbReference type="NCBI Taxonomy" id="573"/>
    <lineage>
        <taxon>Bacteria</taxon>
        <taxon>Pseudomonadati</taxon>
        <taxon>Pseudomonadota</taxon>
        <taxon>Gammaproteobacteria</taxon>
        <taxon>Enterobacterales</taxon>
        <taxon>Enterobacteriaceae</taxon>
        <taxon>Klebsiella/Raoultella group</taxon>
        <taxon>Klebsiella</taxon>
        <taxon>Klebsiella pneumoniae complex</taxon>
    </lineage>
</organism>
<evidence type="ECO:0000313" key="8">
    <source>
        <dbReference type="Proteomes" id="UP000282433"/>
    </source>
</evidence>
<evidence type="ECO:0000259" key="6">
    <source>
        <dbReference type="PROSITE" id="PS50887"/>
    </source>
</evidence>
<dbReference type="EMBL" id="LR134162">
    <property type="protein sequence ID" value="VEB08415.1"/>
    <property type="molecule type" value="Genomic_DNA"/>
</dbReference>
<proteinExistence type="predicted"/>
<evidence type="ECO:0000256" key="3">
    <source>
        <dbReference type="ARBA" id="ARBA00012528"/>
    </source>
</evidence>
<comment type="cofactor">
    <cofactor evidence="1">
        <name>Mg(2+)</name>
        <dbReference type="ChEBI" id="CHEBI:18420"/>
    </cofactor>
</comment>
<evidence type="ECO:0000256" key="5">
    <source>
        <dbReference type="ARBA" id="ARBA00034247"/>
    </source>
</evidence>
<dbReference type="SUPFAM" id="SSF55073">
    <property type="entry name" value="Nucleotide cyclase"/>
    <property type="match status" value="1"/>
</dbReference>
<dbReference type="PANTHER" id="PTHR45138:SF9">
    <property type="entry name" value="DIGUANYLATE CYCLASE DGCM-RELATED"/>
    <property type="match status" value="1"/>
</dbReference>